<feature type="transmembrane region" description="Helical" evidence="5">
    <location>
        <begin position="357"/>
        <end position="377"/>
    </location>
</feature>
<proteinExistence type="predicted"/>
<evidence type="ECO:0000256" key="5">
    <source>
        <dbReference type="SAM" id="Phobius"/>
    </source>
</evidence>
<feature type="transmembrane region" description="Helical" evidence="5">
    <location>
        <begin position="27"/>
        <end position="45"/>
    </location>
</feature>
<dbReference type="PANTHER" id="PTHR23501:SF43">
    <property type="entry name" value="MULTIDRUG TRANSPORTER, PUTATIVE (AFU_ORTHOLOGUE AFUA_6G03040)-RELATED"/>
    <property type="match status" value="1"/>
</dbReference>
<keyword evidence="4 5" id="KW-0472">Membrane</keyword>
<evidence type="ECO:0000313" key="7">
    <source>
        <dbReference type="EMBL" id="PMD45148.1"/>
    </source>
</evidence>
<reference evidence="7 8" key="1">
    <citation type="submission" date="2016-04" db="EMBL/GenBank/DDBJ databases">
        <title>A degradative enzymes factory behind the ericoid mycorrhizal symbiosis.</title>
        <authorList>
            <consortium name="DOE Joint Genome Institute"/>
            <person name="Martino E."/>
            <person name="Morin E."/>
            <person name="Grelet G."/>
            <person name="Kuo A."/>
            <person name="Kohler A."/>
            <person name="Daghino S."/>
            <person name="Barry K."/>
            <person name="Choi C."/>
            <person name="Cichocki N."/>
            <person name="Clum A."/>
            <person name="Copeland A."/>
            <person name="Hainaut M."/>
            <person name="Haridas S."/>
            <person name="Labutti K."/>
            <person name="Lindquist E."/>
            <person name="Lipzen A."/>
            <person name="Khouja H.-R."/>
            <person name="Murat C."/>
            <person name="Ohm R."/>
            <person name="Olson A."/>
            <person name="Spatafora J."/>
            <person name="Veneault-Fourrey C."/>
            <person name="Henrissat B."/>
            <person name="Grigoriev I."/>
            <person name="Martin F."/>
            <person name="Perotto S."/>
        </authorList>
    </citation>
    <scope>NUCLEOTIDE SEQUENCE [LARGE SCALE GENOMIC DNA]</scope>
    <source>
        <strain evidence="7 8">F</strain>
    </source>
</reference>
<feature type="domain" description="Major facilitator superfamily (MFS) profile" evidence="6">
    <location>
        <begin position="1"/>
        <end position="488"/>
    </location>
</feature>
<keyword evidence="3 5" id="KW-1133">Transmembrane helix</keyword>
<comment type="subcellular location">
    <subcellularLocation>
        <location evidence="1">Membrane</location>
        <topology evidence="1">Multi-pass membrane protein</topology>
    </subcellularLocation>
</comment>
<dbReference type="Gene3D" id="1.20.1250.20">
    <property type="entry name" value="MFS general substrate transporter like domains"/>
    <property type="match status" value="1"/>
</dbReference>
<accession>A0A2J6S337</accession>
<feature type="transmembrane region" description="Helical" evidence="5">
    <location>
        <begin position="144"/>
        <end position="164"/>
    </location>
</feature>
<protein>
    <submittedName>
        <fullName evidence="7">MFS general substrate transporter</fullName>
    </submittedName>
</protein>
<evidence type="ECO:0000256" key="3">
    <source>
        <dbReference type="ARBA" id="ARBA00022989"/>
    </source>
</evidence>
<dbReference type="GO" id="GO:0022857">
    <property type="term" value="F:transmembrane transporter activity"/>
    <property type="evidence" value="ECO:0007669"/>
    <property type="project" value="InterPro"/>
</dbReference>
<dbReference type="PANTHER" id="PTHR23501">
    <property type="entry name" value="MAJOR FACILITATOR SUPERFAMILY"/>
    <property type="match status" value="1"/>
</dbReference>
<name>A0A2J6S337_HYAVF</name>
<feature type="transmembrane region" description="Helical" evidence="5">
    <location>
        <begin position="57"/>
        <end position="77"/>
    </location>
</feature>
<feature type="transmembrane region" description="Helical" evidence="5">
    <location>
        <begin position="213"/>
        <end position="236"/>
    </location>
</feature>
<keyword evidence="2 5" id="KW-0812">Transmembrane</keyword>
<dbReference type="OrthoDB" id="440553at2759"/>
<gene>
    <name evidence="7" type="ORF">L207DRAFT_418962</name>
</gene>
<evidence type="ECO:0000256" key="1">
    <source>
        <dbReference type="ARBA" id="ARBA00004141"/>
    </source>
</evidence>
<dbReference type="EMBL" id="KZ613940">
    <property type="protein sequence ID" value="PMD45148.1"/>
    <property type="molecule type" value="Genomic_DNA"/>
</dbReference>
<dbReference type="Pfam" id="PF07690">
    <property type="entry name" value="MFS_1"/>
    <property type="match status" value="1"/>
</dbReference>
<feature type="transmembrane region" description="Helical" evidence="5">
    <location>
        <begin position="301"/>
        <end position="320"/>
    </location>
</feature>
<feature type="transmembrane region" description="Helical" evidence="5">
    <location>
        <begin position="465"/>
        <end position="481"/>
    </location>
</feature>
<dbReference type="PROSITE" id="PS50850">
    <property type="entry name" value="MFS"/>
    <property type="match status" value="1"/>
</dbReference>
<feature type="transmembrane region" description="Helical" evidence="5">
    <location>
        <begin position="110"/>
        <end position="132"/>
    </location>
</feature>
<evidence type="ECO:0000256" key="2">
    <source>
        <dbReference type="ARBA" id="ARBA00022692"/>
    </source>
</evidence>
<organism evidence="7 8">
    <name type="scientific">Hyaloscypha variabilis (strain UAMH 11265 / GT02V1 / F)</name>
    <name type="common">Meliniomyces variabilis</name>
    <dbReference type="NCBI Taxonomy" id="1149755"/>
    <lineage>
        <taxon>Eukaryota</taxon>
        <taxon>Fungi</taxon>
        <taxon>Dikarya</taxon>
        <taxon>Ascomycota</taxon>
        <taxon>Pezizomycotina</taxon>
        <taxon>Leotiomycetes</taxon>
        <taxon>Helotiales</taxon>
        <taxon>Hyaloscyphaceae</taxon>
        <taxon>Hyaloscypha</taxon>
        <taxon>Hyaloscypha variabilis</taxon>
    </lineage>
</organism>
<evidence type="ECO:0000256" key="4">
    <source>
        <dbReference type="ARBA" id="ARBA00023136"/>
    </source>
</evidence>
<feature type="transmembrane region" description="Helical" evidence="5">
    <location>
        <begin position="326"/>
        <end position="345"/>
    </location>
</feature>
<feature type="transmembrane region" description="Helical" evidence="5">
    <location>
        <begin position="256"/>
        <end position="280"/>
    </location>
</feature>
<dbReference type="InterPro" id="IPR011701">
    <property type="entry name" value="MFS"/>
</dbReference>
<keyword evidence="8" id="KW-1185">Reference proteome</keyword>
<dbReference type="InterPro" id="IPR020846">
    <property type="entry name" value="MFS_dom"/>
</dbReference>
<dbReference type="SUPFAM" id="SSF103473">
    <property type="entry name" value="MFS general substrate transporter"/>
    <property type="match status" value="1"/>
</dbReference>
<sequence>MCLMDMSIISTALFTISVDFKSYRQTIWAALAYILADLGCAVFFTRLADVFGRKQMLLASFSFFTVFSLACGFSQTVEQLIVFRTLQGIGGTGLYSLTMVISPEISPPKYLHHVVSAIGATVAVAGVMGPVLGGVITGNTTWRWIFWLNVPIGTIAIAVLYFVWPGTANVTDVVDVPSFRRLDFLGAILSAISSIGFVYCIEQVGTKEYTWSHPVIIGLTALSSVSLLSFLSWEYFISHHAKISTWILPQLPMRIIFHRPMGLAILSTLLVGYVQFTAIFSIPLRAQIVDLNTPVRSGLRLLPLVASTACGSLVGGGSSAKKNLTFYTMSIGTALVIVGSGLLSTLPADGHQVTAQYGYEVLLGFGLGMTISTATFMNSLEVDFIDHAVSQGTVAQCRILGGAVGIAMSTVVMNNHIQTALTGLLSPQALSNLYISPFDIVEYGVEVELAFRATYISAFAQDMRIAMYVACAAFICALCAWQKNPPTVAERSAALELAVREHQESKREKSSSKLQVNNECA</sequence>
<dbReference type="AlphaFoldDB" id="A0A2J6S337"/>
<dbReference type="Proteomes" id="UP000235786">
    <property type="component" value="Unassembled WGS sequence"/>
</dbReference>
<dbReference type="GO" id="GO:0005886">
    <property type="term" value="C:plasma membrane"/>
    <property type="evidence" value="ECO:0007669"/>
    <property type="project" value="TreeGrafter"/>
</dbReference>
<dbReference type="InterPro" id="IPR036259">
    <property type="entry name" value="MFS_trans_sf"/>
</dbReference>
<evidence type="ECO:0000259" key="6">
    <source>
        <dbReference type="PROSITE" id="PS50850"/>
    </source>
</evidence>
<evidence type="ECO:0000313" key="8">
    <source>
        <dbReference type="Proteomes" id="UP000235786"/>
    </source>
</evidence>
<dbReference type="PRINTS" id="PR01036">
    <property type="entry name" value="TCRTETB"/>
</dbReference>
<feature type="transmembrane region" description="Helical" evidence="5">
    <location>
        <begin position="184"/>
        <end position="201"/>
    </location>
</feature>